<name>A0A8S5N042_9CAUD</name>
<proteinExistence type="predicted"/>
<sequence>MDADHVRRRHRQASAGPQLAACGVRGGVRPLTRRGSAQRPWTTEEIETLQELAGSIPLARIAEVLGRSGAATAKAAERLGLSTRCIRTRLVWCRECAGWRSSVDAAGRCRVCRMREQLAGREAACAEVYSRMSPEQRAVYSSSEAKRGTRPSSLEPRPRMRASCPVSRYQRDRARTDYLLALEAWEHRRLELPYNAAKKRLQRMREVLGENPRKGRG</sequence>
<feature type="region of interest" description="Disordered" evidence="1">
    <location>
        <begin position="137"/>
        <end position="168"/>
    </location>
</feature>
<protein>
    <submittedName>
        <fullName evidence="2">Uncharacterized protein</fullName>
    </submittedName>
</protein>
<organism evidence="2">
    <name type="scientific">Siphoviridae sp. ctZi05</name>
    <dbReference type="NCBI Taxonomy" id="2826385"/>
    <lineage>
        <taxon>Viruses</taxon>
        <taxon>Duplodnaviria</taxon>
        <taxon>Heunggongvirae</taxon>
        <taxon>Uroviricota</taxon>
        <taxon>Caudoviricetes</taxon>
    </lineage>
</organism>
<dbReference type="EMBL" id="BK015032">
    <property type="protein sequence ID" value="DAD87958.1"/>
    <property type="molecule type" value="Genomic_DNA"/>
</dbReference>
<evidence type="ECO:0000256" key="1">
    <source>
        <dbReference type="SAM" id="MobiDB-lite"/>
    </source>
</evidence>
<accession>A0A8S5N042</accession>
<reference evidence="2" key="1">
    <citation type="journal article" date="2021" name="Proc. Natl. Acad. Sci. U.S.A.">
        <title>A Catalog of Tens of Thousands of Viruses from Human Metagenomes Reveals Hidden Associations with Chronic Diseases.</title>
        <authorList>
            <person name="Tisza M.J."/>
            <person name="Buck C.B."/>
        </authorList>
    </citation>
    <scope>NUCLEOTIDE SEQUENCE</scope>
    <source>
        <strain evidence="2">CtZi05</strain>
    </source>
</reference>
<evidence type="ECO:0000313" key="2">
    <source>
        <dbReference type="EMBL" id="DAD87958.1"/>
    </source>
</evidence>